<evidence type="ECO:0000256" key="2">
    <source>
        <dbReference type="ARBA" id="ARBA00022679"/>
    </source>
</evidence>
<accession>A0A4Q2UXC4</accession>
<dbReference type="Gene3D" id="3.40.50.720">
    <property type="entry name" value="NAD(P)-binding Rossmann-like Domain"/>
    <property type="match status" value="1"/>
</dbReference>
<evidence type="ECO:0000259" key="13">
    <source>
        <dbReference type="PROSITE" id="PS50206"/>
    </source>
</evidence>
<organism evidence="14 15">
    <name type="scientific">Spirosoma sordidisoli</name>
    <dbReference type="NCBI Taxonomy" id="2502893"/>
    <lineage>
        <taxon>Bacteria</taxon>
        <taxon>Pseudomonadati</taxon>
        <taxon>Bacteroidota</taxon>
        <taxon>Cytophagia</taxon>
        <taxon>Cytophagales</taxon>
        <taxon>Cytophagaceae</taxon>
        <taxon>Spirosoma</taxon>
    </lineage>
</organism>
<evidence type="ECO:0000256" key="11">
    <source>
        <dbReference type="ARBA" id="ARBA00075328"/>
    </source>
</evidence>
<dbReference type="GO" id="GO:0005524">
    <property type="term" value="F:ATP binding"/>
    <property type="evidence" value="ECO:0007669"/>
    <property type="project" value="UniProtKB-KW"/>
</dbReference>
<dbReference type="InterPro" id="IPR045886">
    <property type="entry name" value="ThiF/MoeB/HesA"/>
</dbReference>
<dbReference type="GO" id="GO:0008146">
    <property type="term" value="F:sulfotransferase activity"/>
    <property type="evidence" value="ECO:0007669"/>
    <property type="project" value="TreeGrafter"/>
</dbReference>
<comment type="subunit">
    <text evidence="7">Homodimer. Forms a stable heterotetrameric complex of 2 MoeB and 2 MoaD during adenylation of MoaD.</text>
</comment>
<dbReference type="PROSITE" id="PS50206">
    <property type="entry name" value="RHODANESE_3"/>
    <property type="match status" value="1"/>
</dbReference>
<name>A0A4Q2UXC4_9BACT</name>
<dbReference type="GO" id="GO:0004792">
    <property type="term" value="F:thiosulfate-cyanide sulfurtransferase activity"/>
    <property type="evidence" value="ECO:0007669"/>
    <property type="project" value="TreeGrafter"/>
</dbReference>
<keyword evidence="15" id="KW-1185">Reference proteome</keyword>
<gene>
    <name evidence="14" type="primary">moeB</name>
    <name evidence="14" type="ORF">EQG79_06090</name>
</gene>
<dbReference type="GO" id="GO:0061605">
    <property type="term" value="F:molybdopterin-synthase adenylyltransferase activity"/>
    <property type="evidence" value="ECO:0007669"/>
    <property type="project" value="UniProtKB-EC"/>
</dbReference>
<dbReference type="NCBIfam" id="NF004281">
    <property type="entry name" value="PRK05690.1"/>
    <property type="match status" value="1"/>
</dbReference>
<sequence>MTPEEINRYNRHIRLPEIGLAGQERLRQARVALIGAGGLGCPVGQYLAAAGVGRLGIIDGDRVEASNLQRQILFAPEHIGQSKADVAARWLARQNPHIEVISHAVFLDRTNALELLAPYDLIIDGSDNFATRYLVNDASVLLGKPLVVGSIYQFEGQVSVFNYQNGPTYRCLYPEASELATCSEVGVLGVLPGMTGCLMANEAIKLLTGIGTLLSGTVLVFNALTCSFDTFSFTANPANRTLKSLPEPVPVCADMWPEIGPEELPDWLQRTDKPLLLDVREPAEYEQDNIGGQLLPLADLLQHPTQVPADRPVVIHCQSGGRSRQAVQFLWQRGYRNVVNLRGGLNACRSRSATYGSLYLGQRPNRIGLLP</sequence>
<keyword evidence="14" id="KW-0548">Nucleotidyltransferase</keyword>
<evidence type="ECO:0000256" key="4">
    <source>
        <dbReference type="ARBA" id="ARBA00022840"/>
    </source>
</evidence>
<dbReference type="RefSeq" id="WP_129600634.1">
    <property type="nucleotide sequence ID" value="NZ_SBLB01000001.1"/>
</dbReference>
<keyword evidence="3" id="KW-0547">Nucleotide-binding</keyword>
<comment type="function">
    <text evidence="6">Catalyzes the adenylation by ATP of the carboxyl group of the C-terminal glycine of sulfur carrier protein MoaD.</text>
</comment>
<protein>
    <recommendedName>
        <fullName evidence="9">Molybdopterin-synthase adenylyltransferase</fullName>
        <ecNumber evidence="8">2.7.7.80</ecNumber>
    </recommendedName>
    <alternativeName>
        <fullName evidence="12">MoaD protein adenylase</fullName>
    </alternativeName>
    <alternativeName>
        <fullName evidence="10">Molybdopterin-converting factor subunit 1 adenylase</fullName>
    </alternativeName>
    <alternativeName>
        <fullName evidence="11">Sulfur carrier protein MoaD adenylyltransferase</fullName>
    </alternativeName>
</protein>
<evidence type="ECO:0000256" key="9">
    <source>
        <dbReference type="ARBA" id="ARBA00073635"/>
    </source>
</evidence>
<dbReference type="InterPro" id="IPR001763">
    <property type="entry name" value="Rhodanese-like_dom"/>
</dbReference>
<evidence type="ECO:0000256" key="7">
    <source>
        <dbReference type="ARBA" id="ARBA00063809"/>
    </source>
</evidence>
<dbReference type="SMART" id="SM00450">
    <property type="entry name" value="RHOD"/>
    <property type="match status" value="1"/>
</dbReference>
<dbReference type="InterPro" id="IPR036873">
    <property type="entry name" value="Rhodanese-like_dom_sf"/>
</dbReference>
<dbReference type="FunFam" id="3.40.50.720:FF:000033">
    <property type="entry name" value="Adenylyltransferase and sulfurtransferase MOCS3"/>
    <property type="match status" value="1"/>
</dbReference>
<comment type="catalytic activity">
    <reaction evidence="5">
        <text>[molybdopterin-synthase sulfur-carrier protein]-C-terminal Gly-Gly + ATP + H(+) = [molybdopterin-synthase sulfur-carrier protein]-C-terminal Gly-Gly-AMP + diphosphate</text>
        <dbReference type="Rhea" id="RHEA:43616"/>
        <dbReference type="Rhea" id="RHEA-COMP:12159"/>
        <dbReference type="Rhea" id="RHEA-COMP:12202"/>
        <dbReference type="ChEBI" id="CHEBI:15378"/>
        <dbReference type="ChEBI" id="CHEBI:30616"/>
        <dbReference type="ChEBI" id="CHEBI:33019"/>
        <dbReference type="ChEBI" id="CHEBI:90618"/>
        <dbReference type="ChEBI" id="CHEBI:90778"/>
        <dbReference type="EC" id="2.7.7.80"/>
    </reaction>
</comment>
<dbReference type="Gene3D" id="3.40.250.10">
    <property type="entry name" value="Rhodanese-like domain"/>
    <property type="match status" value="1"/>
</dbReference>
<evidence type="ECO:0000256" key="5">
    <source>
        <dbReference type="ARBA" id="ARBA00052218"/>
    </source>
</evidence>
<proteinExistence type="inferred from homology"/>
<evidence type="ECO:0000256" key="1">
    <source>
        <dbReference type="ARBA" id="ARBA00009919"/>
    </source>
</evidence>
<evidence type="ECO:0000256" key="3">
    <source>
        <dbReference type="ARBA" id="ARBA00022741"/>
    </source>
</evidence>
<dbReference type="InterPro" id="IPR000594">
    <property type="entry name" value="ThiF_NAD_FAD-bd"/>
</dbReference>
<dbReference type="PANTHER" id="PTHR10953:SF102">
    <property type="entry name" value="ADENYLYLTRANSFERASE AND SULFURTRANSFERASE MOCS3"/>
    <property type="match status" value="1"/>
</dbReference>
<feature type="domain" description="Rhodanese" evidence="13">
    <location>
        <begin position="270"/>
        <end position="353"/>
    </location>
</feature>
<dbReference type="CDD" id="cd00757">
    <property type="entry name" value="ThiF_MoeB_HesA_family"/>
    <property type="match status" value="1"/>
</dbReference>
<dbReference type="Pfam" id="PF00899">
    <property type="entry name" value="ThiF"/>
    <property type="match status" value="1"/>
</dbReference>
<evidence type="ECO:0000256" key="10">
    <source>
        <dbReference type="ARBA" id="ARBA00075110"/>
    </source>
</evidence>
<evidence type="ECO:0000256" key="8">
    <source>
        <dbReference type="ARBA" id="ARBA00066884"/>
    </source>
</evidence>
<dbReference type="CDD" id="cd00158">
    <property type="entry name" value="RHOD"/>
    <property type="match status" value="1"/>
</dbReference>
<dbReference type="Pfam" id="PF00581">
    <property type="entry name" value="Rhodanese"/>
    <property type="match status" value="1"/>
</dbReference>
<dbReference type="EMBL" id="SBLB01000001">
    <property type="protein sequence ID" value="RYC71699.1"/>
    <property type="molecule type" value="Genomic_DNA"/>
</dbReference>
<evidence type="ECO:0000313" key="15">
    <source>
        <dbReference type="Proteomes" id="UP000290407"/>
    </source>
</evidence>
<evidence type="ECO:0000256" key="6">
    <source>
        <dbReference type="ARBA" id="ARBA00055169"/>
    </source>
</evidence>
<reference evidence="14 15" key="1">
    <citation type="submission" date="2019-01" db="EMBL/GenBank/DDBJ databases">
        <title>Spirosoma flava sp. nov., a propanil-degrading bacterium isolated from herbicide-contaminated soil.</title>
        <authorList>
            <person name="Zhang L."/>
            <person name="Jiang J.-D."/>
        </authorList>
    </citation>
    <scope>NUCLEOTIDE SEQUENCE [LARGE SCALE GENOMIC DNA]</scope>
    <source>
        <strain evidence="14 15">TY50</strain>
    </source>
</reference>
<dbReference type="Proteomes" id="UP000290407">
    <property type="component" value="Unassembled WGS sequence"/>
</dbReference>
<dbReference type="PANTHER" id="PTHR10953">
    <property type="entry name" value="UBIQUITIN-ACTIVATING ENZYME E1"/>
    <property type="match status" value="1"/>
</dbReference>
<evidence type="ECO:0000313" key="14">
    <source>
        <dbReference type="EMBL" id="RYC71699.1"/>
    </source>
</evidence>
<comment type="caution">
    <text evidence="14">The sequence shown here is derived from an EMBL/GenBank/DDBJ whole genome shotgun (WGS) entry which is preliminary data.</text>
</comment>
<dbReference type="GO" id="GO:0005829">
    <property type="term" value="C:cytosol"/>
    <property type="evidence" value="ECO:0007669"/>
    <property type="project" value="TreeGrafter"/>
</dbReference>
<keyword evidence="2 14" id="KW-0808">Transferase</keyword>
<dbReference type="GO" id="GO:0008641">
    <property type="term" value="F:ubiquitin-like modifier activating enzyme activity"/>
    <property type="evidence" value="ECO:0007669"/>
    <property type="project" value="InterPro"/>
</dbReference>
<dbReference type="AlphaFoldDB" id="A0A4Q2UXC4"/>
<evidence type="ECO:0000256" key="12">
    <source>
        <dbReference type="ARBA" id="ARBA00078531"/>
    </source>
</evidence>
<keyword evidence="4" id="KW-0067">ATP-binding</keyword>
<comment type="similarity">
    <text evidence="1">Belongs to the HesA/MoeB/ThiF family.</text>
</comment>
<dbReference type="InterPro" id="IPR035985">
    <property type="entry name" value="Ubiquitin-activating_enz"/>
</dbReference>
<dbReference type="EC" id="2.7.7.80" evidence="8"/>
<dbReference type="SUPFAM" id="SSF69572">
    <property type="entry name" value="Activating enzymes of the ubiquitin-like proteins"/>
    <property type="match status" value="1"/>
</dbReference>